<dbReference type="InterPro" id="IPR004338">
    <property type="entry name" value="NqrB/RnfD"/>
</dbReference>
<keyword evidence="9 10" id="KW-0472">Membrane</keyword>
<name>A0A3B1AFP2_9ZZZZ</name>
<evidence type="ECO:0000256" key="10">
    <source>
        <dbReference type="SAM" id="Phobius"/>
    </source>
</evidence>
<dbReference type="PANTHER" id="PTHR30578:SF0">
    <property type="entry name" value="ION-TRANSLOCATING OXIDOREDUCTASE COMPLEX SUBUNIT D"/>
    <property type="match status" value="1"/>
</dbReference>
<dbReference type="GO" id="GO:0005886">
    <property type="term" value="C:plasma membrane"/>
    <property type="evidence" value="ECO:0007669"/>
    <property type="project" value="TreeGrafter"/>
</dbReference>
<feature type="transmembrane region" description="Helical" evidence="10">
    <location>
        <begin position="211"/>
        <end position="237"/>
    </location>
</feature>
<protein>
    <submittedName>
        <fullName evidence="11">Electron transport complex protein RnfD</fullName>
    </submittedName>
</protein>
<evidence type="ECO:0000256" key="9">
    <source>
        <dbReference type="ARBA" id="ARBA00023136"/>
    </source>
</evidence>
<dbReference type="NCBIfam" id="NF002011">
    <property type="entry name" value="PRK00816.1"/>
    <property type="match status" value="1"/>
</dbReference>
<evidence type="ECO:0000256" key="7">
    <source>
        <dbReference type="ARBA" id="ARBA00022982"/>
    </source>
</evidence>
<dbReference type="GO" id="GO:0055085">
    <property type="term" value="P:transmembrane transport"/>
    <property type="evidence" value="ECO:0007669"/>
    <property type="project" value="InterPro"/>
</dbReference>
<dbReference type="NCBIfam" id="TIGR01946">
    <property type="entry name" value="rnfD"/>
    <property type="match status" value="1"/>
</dbReference>
<feature type="transmembrane region" description="Helical" evidence="10">
    <location>
        <begin position="72"/>
        <end position="90"/>
    </location>
</feature>
<keyword evidence="7" id="KW-0249">Electron transport</keyword>
<dbReference type="InterPro" id="IPR011303">
    <property type="entry name" value="RnfD_bac"/>
</dbReference>
<evidence type="ECO:0000256" key="3">
    <source>
        <dbReference type="ARBA" id="ARBA00022630"/>
    </source>
</evidence>
<feature type="transmembrane region" description="Helical" evidence="10">
    <location>
        <begin position="21"/>
        <end position="39"/>
    </location>
</feature>
<dbReference type="PANTHER" id="PTHR30578">
    <property type="entry name" value="ELECTRON TRANSPORT COMPLEX PROTEIN RNFD"/>
    <property type="match status" value="1"/>
</dbReference>
<keyword evidence="2" id="KW-0597">Phosphoprotein</keyword>
<feature type="transmembrane region" description="Helical" evidence="10">
    <location>
        <begin position="302"/>
        <end position="320"/>
    </location>
</feature>
<proteinExistence type="inferred from homology"/>
<evidence type="ECO:0000256" key="5">
    <source>
        <dbReference type="ARBA" id="ARBA00022692"/>
    </source>
</evidence>
<reference evidence="11" key="1">
    <citation type="submission" date="2018-06" db="EMBL/GenBank/DDBJ databases">
        <authorList>
            <person name="Zhirakovskaya E."/>
        </authorList>
    </citation>
    <scope>NUCLEOTIDE SEQUENCE</scope>
</reference>
<keyword evidence="1" id="KW-0813">Transport</keyword>
<evidence type="ECO:0000256" key="2">
    <source>
        <dbReference type="ARBA" id="ARBA00022553"/>
    </source>
</evidence>
<evidence type="ECO:0000256" key="1">
    <source>
        <dbReference type="ARBA" id="ARBA00022448"/>
    </source>
</evidence>
<evidence type="ECO:0000313" key="11">
    <source>
        <dbReference type="EMBL" id="VAW91446.1"/>
    </source>
</evidence>
<feature type="transmembrane region" description="Helical" evidence="10">
    <location>
        <begin position="244"/>
        <end position="261"/>
    </location>
</feature>
<dbReference type="AlphaFoldDB" id="A0A3B1AFP2"/>
<dbReference type="HAMAP" id="MF_00462">
    <property type="entry name" value="RsxD_RnfD"/>
    <property type="match status" value="1"/>
</dbReference>
<feature type="transmembrane region" description="Helical" evidence="10">
    <location>
        <begin position="45"/>
        <end position="65"/>
    </location>
</feature>
<dbReference type="EMBL" id="UOFS01000006">
    <property type="protein sequence ID" value="VAW91446.1"/>
    <property type="molecule type" value="Genomic_DNA"/>
</dbReference>
<evidence type="ECO:0000256" key="6">
    <source>
        <dbReference type="ARBA" id="ARBA00022967"/>
    </source>
</evidence>
<dbReference type="GO" id="GO:0022900">
    <property type="term" value="P:electron transport chain"/>
    <property type="evidence" value="ECO:0007669"/>
    <property type="project" value="InterPro"/>
</dbReference>
<keyword evidence="3" id="KW-0285">Flavoprotein</keyword>
<keyword evidence="4" id="KW-0288">FMN</keyword>
<feature type="transmembrane region" description="Helical" evidence="10">
    <location>
        <begin position="326"/>
        <end position="344"/>
    </location>
</feature>
<sequence length="354" mass="39031">MNLLPFRSSPHIHQPLSVSGVMLNVIIALIPGILAFAYFFGGGVILNLIIAISAAVALEALILKLRKRPIKPFIFDGSAVVTGILIALAIPPFVPWWIPFIGSGFAIIVAKQLYGGLGYNPFNPAMVGYAVLLISFPLHMTSWIPPNSEQIVTLLPDIYQLNFLEDLKYSLFNILPEGVKFDSITMATPLDTIKTQLGLNNTVEEIQNVKAYLFGSIGGANWEFINLFYLIGGVWLLFKRIISWHIPVGLFSGLFLISMLANMYDPDAFVSPSYHLFSGATMLCAFFIATDPMTAATTTRGRIYYAFGIGVIIYIIRTWGGYPDGVAFAVLLMNMAVPTIDYYTKPRVFGHSDK</sequence>
<organism evidence="11">
    <name type="scientific">hydrothermal vent metagenome</name>
    <dbReference type="NCBI Taxonomy" id="652676"/>
    <lineage>
        <taxon>unclassified sequences</taxon>
        <taxon>metagenomes</taxon>
        <taxon>ecological metagenomes</taxon>
    </lineage>
</organism>
<keyword evidence="5 10" id="KW-0812">Transmembrane</keyword>
<evidence type="ECO:0000256" key="8">
    <source>
        <dbReference type="ARBA" id="ARBA00022989"/>
    </source>
</evidence>
<keyword evidence="6" id="KW-1278">Translocase</keyword>
<keyword evidence="8 10" id="KW-1133">Transmembrane helix</keyword>
<gene>
    <name evidence="11" type="ORF">MNBD_GAMMA22-2722</name>
</gene>
<feature type="transmembrane region" description="Helical" evidence="10">
    <location>
        <begin position="273"/>
        <end position="290"/>
    </location>
</feature>
<evidence type="ECO:0000256" key="4">
    <source>
        <dbReference type="ARBA" id="ARBA00022643"/>
    </source>
</evidence>
<dbReference type="Pfam" id="PF03116">
    <property type="entry name" value="NQR2_RnfD_RnfE"/>
    <property type="match status" value="1"/>
</dbReference>
<accession>A0A3B1AFP2</accession>